<keyword evidence="4" id="KW-1185">Reference proteome</keyword>
<dbReference type="SMART" id="SM00530">
    <property type="entry name" value="HTH_XRE"/>
    <property type="match status" value="1"/>
</dbReference>
<dbReference type="Proteomes" id="UP000219281">
    <property type="component" value="Unassembled WGS sequence"/>
</dbReference>
<dbReference type="InterPro" id="IPR010982">
    <property type="entry name" value="Lambda_DNA-bd_dom_sf"/>
</dbReference>
<gene>
    <name evidence="3" type="ORF">SAMN06297358_1280</name>
</gene>
<organism evidence="3 4">
    <name type="scientific">Pedobacter xixiisoli</name>
    <dbReference type="NCBI Taxonomy" id="1476464"/>
    <lineage>
        <taxon>Bacteria</taxon>
        <taxon>Pseudomonadati</taxon>
        <taxon>Bacteroidota</taxon>
        <taxon>Sphingobacteriia</taxon>
        <taxon>Sphingobacteriales</taxon>
        <taxon>Sphingobacteriaceae</taxon>
        <taxon>Pedobacter</taxon>
    </lineage>
</organism>
<dbReference type="PROSITE" id="PS50943">
    <property type="entry name" value="HTH_CROC1"/>
    <property type="match status" value="1"/>
</dbReference>
<evidence type="ECO:0000259" key="2">
    <source>
        <dbReference type="PROSITE" id="PS50943"/>
    </source>
</evidence>
<reference evidence="4" key="1">
    <citation type="submission" date="2017-09" db="EMBL/GenBank/DDBJ databases">
        <authorList>
            <person name="Varghese N."/>
            <person name="Submissions S."/>
        </authorList>
    </citation>
    <scope>NUCLEOTIDE SEQUENCE [LARGE SCALE GENOMIC DNA]</scope>
    <source>
        <strain evidence="4">CGMCC 1.12803</strain>
    </source>
</reference>
<evidence type="ECO:0000256" key="1">
    <source>
        <dbReference type="ARBA" id="ARBA00023125"/>
    </source>
</evidence>
<feature type="domain" description="HTH cro/C1-type" evidence="2">
    <location>
        <begin position="7"/>
        <end position="61"/>
    </location>
</feature>
<accession>A0A285ZW42</accession>
<dbReference type="Pfam" id="PF01381">
    <property type="entry name" value="HTH_3"/>
    <property type="match status" value="1"/>
</dbReference>
<dbReference type="InterPro" id="IPR001387">
    <property type="entry name" value="Cro/C1-type_HTH"/>
</dbReference>
<protein>
    <submittedName>
        <fullName evidence="3">Helix-turn-helix</fullName>
    </submittedName>
</protein>
<evidence type="ECO:0000313" key="3">
    <source>
        <dbReference type="EMBL" id="SOD13862.1"/>
    </source>
</evidence>
<dbReference type="SUPFAM" id="SSF47413">
    <property type="entry name" value="lambda repressor-like DNA-binding domains"/>
    <property type="match status" value="1"/>
</dbReference>
<evidence type="ECO:0000313" key="4">
    <source>
        <dbReference type="Proteomes" id="UP000219281"/>
    </source>
</evidence>
<dbReference type="GO" id="GO:0003677">
    <property type="term" value="F:DNA binding"/>
    <property type="evidence" value="ECO:0007669"/>
    <property type="project" value="UniProtKB-KW"/>
</dbReference>
<dbReference type="EMBL" id="OCMT01000002">
    <property type="protein sequence ID" value="SOD13862.1"/>
    <property type="molecule type" value="Genomic_DNA"/>
</dbReference>
<dbReference type="RefSeq" id="WP_097130062.1">
    <property type="nucleotide sequence ID" value="NZ_OCMT01000002.1"/>
</dbReference>
<dbReference type="PANTHER" id="PTHR46558:SF11">
    <property type="entry name" value="HTH-TYPE TRANSCRIPTIONAL REGULATOR XRE"/>
    <property type="match status" value="1"/>
</dbReference>
<dbReference type="AlphaFoldDB" id="A0A285ZW42"/>
<keyword evidence="1" id="KW-0238">DNA-binding</keyword>
<dbReference type="Gene3D" id="1.10.260.40">
    <property type="entry name" value="lambda repressor-like DNA-binding domains"/>
    <property type="match status" value="1"/>
</dbReference>
<sequence length="101" mass="11411">MNVGRAIKKLRKQQSLNQSELAERVGMTQTSLSQIESGVKKPNSGSLKKICDYFGVPELVIYLLATDVEDIPERNREMFEKIFPSVSGLLLDVFNVPKELR</sequence>
<dbReference type="OrthoDB" id="7859381at2"/>
<proteinExistence type="predicted"/>
<dbReference type="CDD" id="cd00093">
    <property type="entry name" value="HTH_XRE"/>
    <property type="match status" value="1"/>
</dbReference>
<name>A0A285ZW42_9SPHI</name>
<dbReference type="PANTHER" id="PTHR46558">
    <property type="entry name" value="TRACRIPTIONAL REGULATORY PROTEIN-RELATED-RELATED"/>
    <property type="match status" value="1"/>
</dbReference>